<accession>A0A1H9JJQ9</accession>
<gene>
    <name evidence="6" type="ORF">SAMN05421767_10926</name>
</gene>
<evidence type="ECO:0000313" key="6">
    <source>
        <dbReference type="EMBL" id="SEQ87122.1"/>
    </source>
</evidence>
<keyword evidence="4 5" id="KW-0472">Membrane</keyword>
<dbReference type="OrthoDB" id="3181223at2"/>
<dbReference type="RefSeq" id="WP_089746280.1">
    <property type="nucleotide sequence ID" value="NZ_FOGF01000009.1"/>
</dbReference>
<dbReference type="Pfam" id="PF13520">
    <property type="entry name" value="AA_permease_2"/>
    <property type="match status" value="1"/>
</dbReference>
<evidence type="ECO:0000256" key="2">
    <source>
        <dbReference type="ARBA" id="ARBA00022692"/>
    </source>
</evidence>
<feature type="transmembrane region" description="Helical" evidence="5">
    <location>
        <begin position="86"/>
        <end position="109"/>
    </location>
</feature>
<keyword evidence="7" id="KW-1185">Reference proteome</keyword>
<feature type="transmembrane region" description="Helical" evidence="5">
    <location>
        <begin position="328"/>
        <end position="348"/>
    </location>
</feature>
<feature type="transmembrane region" description="Helical" evidence="5">
    <location>
        <begin position="129"/>
        <end position="146"/>
    </location>
</feature>
<dbReference type="Gene3D" id="1.20.1740.10">
    <property type="entry name" value="Amino acid/polyamine transporter I"/>
    <property type="match status" value="1"/>
</dbReference>
<feature type="transmembrane region" description="Helical" evidence="5">
    <location>
        <begin position="283"/>
        <end position="307"/>
    </location>
</feature>
<proteinExistence type="predicted"/>
<evidence type="ECO:0000256" key="3">
    <source>
        <dbReference type="ARBA" id="ARBA00022989"/>
    </source>
</evidence>
<dbReference type="GO" id="GO:0015179">
    <property type="term" value="F:L-amino acid transmembrane transporter activity"/>
    <property type="evidence" value="ECO:0007669"/>
    <property type="project" value="TreeGrafter"/>
</dbReference>
<evidence type="ECO:0000256" key="4">
    <source>
        <dbReference type="ARBA" id="ARBA00023136"/>
    </source>
</evidence>
<feature type="transmembrane region" description="Helical" evidence="5">
    <location>
        <begin position="232"/>
        <end position="251"/>
    </location>
</feature>
<feature type="transmembrane region" description="Helical" evidence="5">
    <location>
        <begin position="7"/>
        <end position="28"/>
    </location>
</feature>
<name>A0A1H9JJQ9_9LACT</name>
<feature type="transmembrane region" description="Helical" evidence="5">
    <location>
        <begin position="40"/>
        <end position="65"/>
    </location>
</feature>
<reference evidence="6 7" key="1">
    <citation type="submission" date="2016-10" db="EMBL/GenBank/DDBJ databases">
        <authorList>
            <person name="de Groot N.N."/>
        </authorList>
    </citation>
    <scope>NUCLEOTIDE SEQUENCE [LARGE SCALE GENOMIC DNA]</scope>
    <source>
        <strain evidence="6 7">DSM 15827</strain>
    </source>
</reference>
<evidence type="ECO:0000256" key="5">
    <source>
        <dbReference type="SAM" id="Phobius"/>
    </source>
</evidence>
<feature type="transmembrane region" description="Helical" evidence="5">
    <location>
        <begin position="393"/>
        <end position="413"/>
    </location>
</feature>
<evidence type="ECO:0000256" key="1">
    <source>
        <dbReference type="ARBA" id="ARBA00004141"/>
    </source>
</evidence>
<sequence length="453" mass="49656">MSEHKQTYNLFTTITMIVGVVIGSGIYFKADDILTYTGGSLALGILILLIGSSCIVFGSISLSELALRQTSAGGVSGYYAEHIHPALAAAIGFFQAFIYLPAIIAIVSWVANIYTWMLIGKEASLEQQLFTTIAYTILLVMINIYTRNIGGHLQNLSSIIKLIPLLLVAVIGIFWTKDFPAIPPEVTVVPVHDVGWSWLSALVPLAFSYEGWVIVVNLAPEIKNPEKNLVRALILGPIIILLTYLLFFYGMNQILGPSFIMSTGDGAVQYAINMIFGEKIGKLLLVIVIISVLGVANGMFIAGIRMPQALASKKWIHSPKIAKLNPKYQLSTASAYSFLAAVIFWIGIHYLFTKYQVLANSDISEVPVVFNNLCLVILYVVVLKLYKKGEIKNVFTGFISPILAITATATLFIGSLLAAPVYVSIAMLCCLFFCYVGYYFYKKNNAHTTQVNS</sequence>
<dbReference type="EMBL" id="FOGF01000009">
    <property type="protein sequence ID" value="SEQ87122.1"/>
    <property type="molecule type" value="Genomic_DNA"/>
</dbReference>
<dbReference type="AlphaFoldDB" id="A0A1H9JJQ9"/>
<feature type="transmembrane region" description="Helical" evidence="5">
    <location>
        <begin position="158"/>
        <end position="176"/>
    </location>
</feature>
<feature type="transmembrane region" description="Helical" evidence="5">
    <location>
        <begin position="419"/>
        <end position="441"/>
    </location>
</feature>
<dbReference type="PANTHER" id="PTHR11785">
    <property type="entry name" value="AMINO ACID TRANSPORTER"/>
    <property type="match status" value="1"/>
</dbReference>
<feature type="transmembrane region" description="Helical" evidence="5">
    <location>
        <begin position="196"/>
        <end position="220"/>
    </location>
</feature>
<dbReference type="Proteomes" id="UP000198556">
    <property type="component" value="Unassembled WGS sequence"/>
</dbReference>
<feature type="transmembrane region" description="Helical" evidence="5">
    <location>
        <begin position="368"/>
        <end position="386"/>
    </location>
</feature>
<dbReference type="InterPro" id="IPR050598">
    <property type="entry name" value="AminoAcid_Transporter"/>
</dbReference>
<dbReference type="PANTHER" id="PTHR11785:SF512">
    <property type="entry name" value="SOBREMESA, ISOFORM B"/>
    <property type="match status" value="1"/>
</dbReference>
<keyword evidence="3 5" id="KW-1133">Transmembrane helix</keyword>
<organism evidence="6 7">
    <name type="scientific">Granulicatella balaenopterae</name>
    <dbReference type="NCBI Taxonomy" id="137733"/>
    <lineage>
        <taxon>Bacteria</taxon>
        <taxon>Bacillati</taxon>
        <taxon>Bacillota</taxon>
        <taxon>Bacilli</taxon>
        <taxon>Lactobacillales</taxon>
        <taxon>Carnobacteriaceae</taxon>
        <taxon>Granulicatella</taxon>
    </lineage>
</organism>
<protein>
    <submittedName>
        <fullName evidence="6">Amino acid/polyamine/organocation transporter, APC superfamily</fullName>
    </submittedName>
</protein>
<evidence type="ECO:0000313" key="7">
    <source>
        <dbReference type="Proteomes" id="UP000198556"/>
    </source>
</evidence>
<dbReference type="GO" id="GO:0016020">
    <property type="term" value="C:membrane"/>
    <property type="evidence" value="ECO:0007669"/>
    <property type="project" value="UniProtKB-SubCell"/>
</dbReference>
<keyword evidence="2 5" id="KW-0812">Transmembrane</keyword>
<dbReference type="PIRSF" id="PIRSF006060">
    <property type="entry name" value="AA_transporter"/>
    <property type="match status" value="1"/>
</dbReference>
<dbReference type="InterPro" id="IPR002293">
    <property type="entry name" value="AA/rel_permease1"/>
</dbReference>
<dbReference type="STRING" id="137733.SAMN05421767_10926"/>
<comment type="subcellular location">
    <subcellularLocation>
        <location evidence="1">Membrane</location>
        <topology evidence="1">Multi-pass membrane protein</topology>
    </subcellularLocation>
</comment>